<organism evidence="1 2">
    <name type="scientific">Puccinia graminis f. sp. tritici (strain CRL 75-36-700-3 / race SCCL)</name>
    <name type="common">Black stem rust fungus</name>
    <dbReference type="NCBI Taxonomy" id="418459"/>
    <lineage>
        <taxon>Eukaryota</taxon>
        <taxon>Fungi</taxon>
        <taxon>Dikarya</taxon>
        <taxon>Basidiomycota</taxon>
        <taxon>Pucciniomycotina</taxon>
        <taxon>Pucciniomycetes</taxon>
        <taxon>Pucciniales</taxon>
        <taxon>Pucciniaceae</taxon>
        <taxon>Puccinia</taxon>
    </lineage>
</organism>
<dbReference type="GeneID" id="10527334"/>
<dbReference type="VEuPathDB" id="FungiDB:PGTG_20163"/>
<dbReference type="Proteomes" id="UP000008783">
    <property type="component" value="Unassembled WGS sequence"/>
</dbReference>
<proteinExistence type="predicted"/>
<protein>
    <submittedName>
        <fullName evidence="1">Uncharacterized protein</fullName>
    </submittedName>
</protein>
<keyword evidence="2" id="KW-1185">Reference proteome</keyword>
<feature type="non-terminal residue" evidence="1">
    <location>
        <position position="261"/>
    </location>
</feature>
<reference key="1">
    <citation type="submission" date="2007-01" db="EMBL/GenBank/DDBJ databases">
        <title>The Genome Sequence of Puccinia graminis f. sp. tritici Strain CRL 75-36-700-3.</title>
        <authorList>
            <consortium name="The Broad Institute Genome Sequencing Platform"/>
            <person name="Birren B."/>
            <person name="Lander E."/>
            <person name="Galagan J."/>
            <person name="Nusbaum C."/>
            <person name="Devon K."/>
            <person name="Cuomo C."/>
            <person name="Jaffe D."/>
            <person name="Butler J."/>
            <person name="Alvarez P."/>
            <person name="Gnerre S."/>
            <person name="Grabherr M."/>
            <person name="Mauceli E."/>
            <person name="Brockman W."/>
            <person name="Young S."/>
            <person name="LaButti K."/>
            <person name="Sykes S."/>
            <person name="DeCaprio D."/>
            <person name="Crawford M."/>
            <person name="Koehrsen M."/>
            <person name="Engels R."/>
            <person name="Montgomery P."/>
            <person name="Pearson M."/>
            <person name="Howarth C."/>
            <person name="Larson L."/>
            <person name="White J."/>
            <person name="Zeng Q."/>
            <person name="Kodira C."/>
            <person name="Yandava C."/>
            <person name="Alvarado L."/>
            <person name="O'Leary S."/>
            <person name="Szabo L."/>
            <person name="Dean R."/>
            <person name="Schein J."/>
        </authorList>
    </citation>
    <scope>NUCLEOTIDE SEQUENCE</scope>
    <source>
        <strain>CRL 75-36-700-3</strain>
    </source>
</reference>
<sequence length="261" mass="28750">MLPQVNAKAELTVHATTYQSANSSRQLTASKRCAEDAELPYPPGKSRRLEFMKYRIPMHLEAACNFLTQRSAKGYRYYTIGDYSKAANEYETLLGSRSGWGKSIEDDNLVIIQSIFNLTRCYLALGDVGKAQITLQELYDTKNRTAIGWSHSLFNELASLHSVCKAESAEGQDTNVTSQDPKVAILERSLRAVQRRTQLMKRNGNVGGAVQLISESLGSLSIDVGQPDGTLKDLLVDLHLSLAEGYNYLGQPAAALSSLKQ</sequence>
<dbReference type="OrthoDB" id="2506615at2759"/>
<dbReference type="KEGG" id="pgr:PGTG_20163"/>
<evidence type="ECO:0000313" key="2">
    <source>
        <dbReference type="Proteomes" id="UP000008783"/>
    </source>
</evidence>
<accession>E3NXE8</accession>
<reference evidence="2" key="2">
    <citation type="journal article" date="2011" name="Proc. Natl. Acad. Sci. U.S.A.">
        <title>Obligate biotrophy features unraveled by the genomic analysis of rust fungi.</title>
        <authorList>
            <person name="Duplessis S."/>
            <person name="Cuomo C.A."/>
            <person name="Lin Y.-C."/>
            <person name="Aerts A."/>
            <person name="Tisserant E."/>
            <person name="Veneault-Fourrey C."/>
            <person name="Joly D.L."/>
            <person name="Hacquard S."/>
            <person name="Amselem J."/>
            <person name="Cantarel B.L."/>
            <person name="Chiu R."/>
            <person name="Coutinho P.M."/>
            <person name="Feau N."/>
            <person name="Field M."/>
            <person name="Frey P."/>
            <person name="Gelhaye E."/>
            <person name="Goldberg J."/>
            <person name="Grabherr M.G."/>
            <person name="Kodira C.D."/>
            <person name="Kohler A."/>
            <person name="Kuees U."/>
            <person name="Lindquist E.A."/>
            <person name="Lucas S.M."/>
            <person name="Mago R."/>
            <person name="Mauceli E."/>
            <person name="Morin E."/>
            <person name="Murat C."/>
            <person name="Pangilinan J.L."/>
            <person name="Park R."/>
            <person name="Pearson M."/>
            <person name="Quesneville H."/>
            <person name="Rouhier N."/>
            <person name="Sakthikumar S."/>
            <person name="Salamov A.A."/>
            <person name="Schmutz J."/>
            <person name="Selles B."/>
            <person name="Shapiro H."/>
            <person name="Tanguay P."/>
            <person name="Tuskan G.A."/>
            <person name="Henrissat B."/>
            <person name="Van de Peer Y."/>
            <person name="Rouze P."/>
            <person name="Ellis J.G."/>
            <person name="Dodds P.N."/>
            <person name="Schein J.E."/>
            <person name="Zhong S."/>
            <person name="Hamelin R.C."/>
            <person name="Grigoriev I.V."/>
            <person name="Szabo L.J."/>
            <person name="Martin F."/>
        </authorList>
    </citation>
    <scope>NUCLEOTIDE SEQUENCE [LARGE SCALE GENOMIC DNA]</scope>
    <source>
        <strain evidence="2">CRL 75-36-700-3 / race SCCL</strain>
    </source>
</reference>
<dbReference type="InterPro" id="IPR011990">
    <property type="entry name" value="TPR-like_helical_dom_sf"/>
</dbReference>
<dbReference type="InParanoid" id="E3NXE8"/>
<gene>
    <name evidence="1" type="ORF">PGTG_20163</name>
</gene>
<dbReference type="AlphaFoldDB" id="E3NXE8"/>
<dbReference type="RefSeq" id="XP_003338666.2">
    <property type="nucleotide sequence ID" value="XM_003338618.2"/>
</dbReference>
<name>E3NXE8_PUCGT</name>
<dbReference type="SUPFAM" id="SSF48452">
    <property type="entry name" value="TPR-like"/>
    <property type="match status" value="1"/>
</dbReference>
<dbReference type="EMBL" id="DS989933">
    <property type="protein sequence ID" value="EFP94247.2"/>
    <property type="molecule type" value="Genomic_DNA"/>
</dbReference>
<evidence type="ECO:0000313" key="1">
    <source>
        <dbReference type="EMBL" id="EFP94247.2"/>
    </source>
</evidence>
<dbReference type="Gene3D" id="1.25.40.10">
    <property type="entry name" value="Tetratricopeptide repeat domain"/>
    <property type="match status" value="1"/>
</dbReference>
<dbReference type="HOGENOM" id="CLU_980515_0_0_1"/>